<dbReference type="Pfam" id="PF03963">
    <property type="entry name" value="FlgD"/>
    <property type="match status" value="1"/>
</dbReference>
<comment type="similarity">
    <text evidence="1 3">Belongs to the FlgD family.</text>
</comment>
<keyword evidence="7" id="KW-1185">Reference proteome</keyword>
<dbReference type="Proteomes" id="UP000242637">
    <property type="component" value="Chromosome 1"/>
</dbReference>
<feature type="region of interest" description="Disordered" evidence="4">
    <location>
        <begin position="1"/>
        <end position="34"/>
    </location>
</feature>
<keyword evidence="6" id="KW-0282">Flagellum</keyword>
<dbReference type="RefSeq" id="WP_084440880.1">
    <property type="nucleotide sequence ID" value="NZ_JAAFNI010000001.1"/>
</dbReference>
<protein>
    <recommendedName>
        <fullName evidence="3">Basal-body rod modification protein FlgD</fullName>
    </recommendedName>
</protein>
<keyword evidence="2 3" id="KW-1005">Bacterial flagellum biogenesis</keyword>
<sequence length="249" mass="25197">MTDASAISGTTTTPTTTSATTGTTGTSGSAAAGTATVSNTASGTVVTITQPDGSKFQYVIPTMGSTVVKNPDGTTQTVWTPTPADGMSDLAKKNNAKYNQTLNADDFMKLLVAQLQYQDPSKPADTAQMMQQTASVSMVERINEMAGAAESMTKSSEALAAANKELVASNTTMTQHLGSLLAQQSLSAAIGLIGQTVTYTTGTGDAATTTQGTVESVKIGADGPILKVNGTDVPVDSVTAVTRGTAAQA</sequence>
<keyword evidence="6" id="KW-0969">Cilium</keyword>
<dbReference type="AlphaFoldDB" id="A0A239VTZ0"/>
<proteinExistence type="inferred from homology"/>
<reference evidence="6 7" key="1">
    <citation type="submission" date="2017-06" db="EMBL/GenBank/DDBJ databases">
        <authorList>
            <consortium name="Pathogen Informatics"/>
        </authorList>
    </citation>
    <scope>NUCLEOTIDE SEQUENCE [LARGE SCALE GENOMIC DNA]</scope>
    <source>
        <strain evidence="6 7">NCTC13039</strain>
    </source>
</reference>
<evidence type="ECO:0000256" key="1">
    <source>
        <dbReference type="ARBA" id="ARBA00010577"/>
    </source>
</evidence>
<name>A0A239VTZ0_9MICO</name>
<keyword evidence="6" id="KW-0966">Cell projection</keyword>
<dbReference type="GO" id="GO:0044781">
    <property type="term" value="P:bacterial-type flagellum organization"/>
    <property type="evidence" value="ECO:0007669"/>
    <property type="project" value="UniProtKB-UniRule"/>
</dbReference>
<gene>
    <name evidence="6" type="ORF">SAMEA4475696_02311</name>
</gene>
<evidence type="ECO:0000259" key="5">
    <source>
        <dbReference type="Pfam" id="PF13861"/>
    </source>
</evidence>
<feature type="domain" description="FlgD Tudor-like" evidence="5">
    <location>
        <begin position="184"/>
        <end position="239"/>
    </location>
</feature>
<dbReference type="EMBL" id="LT906453">
    <property type="protein sequence ID" value="SNV25745.1"/>
    <property type="molecule type" value="Genomic_DNA"/>
</dbReference>
<dbReference type="GeneID" id="63460466"/>
<organism evidence="6 7">
    <name type="scientific">Dermatophilus congolensis</name>
    <dbReference type="NCBI Taxonomy" id="1863"/>
    <lineage>
        <taxon>Bacteria</taxon>
        <taxon>Bacillati</taxon>
        <taxon>Actinomycetota</taxon>
        <taxon>Actinomycetes</taxon>
        <taxon>Micrococcales</taxon>
        <taxon>Dermatophilaceae</taxon>
        <taxon>Dermatophilus</taxon>
    </lineage>
</organism>
<dbReference type="STRING" id="1121387.GCA_000429885_00675"/>
<dbReference type="InterPro" id="IPR005648">
    <property type="entry name" value="FlgD"/>
</dbReference>
<evidence type="ECO:0000256" key="4">
    <source>
        <dbReference type="SAM" id="MobiDB-lite"/>
    </source>
</evidence>
<evidence type="ECO:0000256" key="3">
    <source>
        <dbReference type="RuleBase" id="RU362076"/>
    </source>
</evidence>
<dbReference type="KEGG" id="dco:SAMEA4475696_2311"/>
<evidence type="ECO:0000313" key="7">
    <source>
        <dbReference type="Proteomes" id="UP000242637"/>
    </source>
</evidence>
<evidence type="ECO:0000313" key="6">
    <source>
        <dbReference type="EMBL" id="SNV25745.1"/>
    </source>
</evidence>
<accession>A0A239VTZ0</accession>
<dbReference type="InterPro" id="IPR025963">
    <property type="entry name" value="FLgD_Tudor"/>
</dbReference>
<feature type="compositionally biased region" description="Low complexity" evidence="4">
    <location>
        <begin position="8"/>
        <end position="34"/>
    </location>
</feature>
<evidence type="ECO:0000256" key="2">
    <source>
        <dbReference type="ARBA" id="ARBA00022795"/>
    </source>
</evidence>
<comment type="function">
    <text evidence="3">Required for flagellar hook formation. May act as a scaffolding protein.</text>
</comment>
<dbReference type="Pfam" id="PF13861">
    <property type="entry name" value="FLgD_tudor"/>
    <property type="match status" value="1"/>
</dbReference>
<dbReference type="OrthoDB" id="9785233at2"/>